<dbReference type="InterPro" id="IPR036935">
    <property type="entry name" value="Ribosomal_bL9_N_sf"/>
</dbReference>
<dbReference type="GO" id="GO:1990904">
    <property type="term" value="C:ribonucleoprotein complex"/>
    <property type="evidence" value="ECO:0007669"/>
    <property type="project" value="UniProtKB-KW"/>
</dbReference>
<dbReference type="GO" id="GO:0019843">
    <property type="term" value="F:rRNA binding"/>
    <property type="evidence" value="ECO:0007669"/>
    <property type="project" value="UniProtKB-UniRule"/>
</dbReference>
<dbReference type="Gene3D" id="3.40.5.10">
    <property type="entry name" value="Ribosomal protein L9, N-terminal domain"/>
    <property type="match status" value="1"/>
</dbReference>
<comment type="caution">
    <text evidence="9">The sequence shown here is derived from an EMBL/GenBank/DDBJ whole genome shotgun (WGS) entry which is preliminary data.</text>
</comment>
<dbReference type="AlphaFoldDB" id="A0A1U7HRW7"/>
<proteinExistence type="inferred from homology"/>
<dbReference type="InterPro" id="IPR020070">
    <property type="entry name" value="Ribosomal_bL9_N"/>
</dbReference>
<dbReference type="Gene3D" id="3.10.430.100">
    <property type="entry name" value="Ribosomal protein L9, C-terminal domain"/>
    <property type="match status" value="1"/>
</dbReference>
<gene>
    <name evidence="7" type="primary">rplI</name>
    <name evidence="7" type="synonym">rpl9</name>
    <name evidence="9" type="ORF">NIES1031_11160</name>
</gene>
<evidence type="ECO:0000256" key="5">
    <source>
        <dbReference type="ARBA" id="ARBA00023274"/>
    </source>
</evidence>
<dbReference type="InterPro" id="IPR020069">
    <property type="entry name" value="Ribosomal_bL9_C"/>
</dbReference>
<dbReference type="RefSeq" id="WP_073549470.1">
    <property type="nucleotide sequence ID" value="NZ_CAWMVK010000042.1"/>
</dbReference>
<evidence type="ECO:0000313" key="9">
    <source>
        <dbReference type="EMBL" id="OKH26322.1"/>
    </source>
</evidence>
<comment type="function">
    <text evidence="7">Binds to the 23S rRNA.</text>
</comment>
<dbReference type="InterPro" id="IPR036791">
    <property type="entry name" value="Ribosomal_bL9_C_sf"/>
</dbReference>
<dbReference type="STRING" id="247279.NIES1031_11160"/>
<keyword evidence="5 7" id="KW-0687">Ribonucleoprotein</keyword>
<dbReference type="Pfam" id="PF01281">
    <property type="entry name" value="Ribosomal_L9_N"/>
    <property type="match status" value="1"/>
</dbReference>
<evidence type="ECO:0000313" key="10">
    <source>
        <dbReference type="Proteomes" id="UP000185984"/>
    </source>
</evidence>
<dbReference type="GO" id="GO:0003735">
    <property type="term" value="F:structural constituent of ribosome"/>
    <property type="evidence" value="ECO:0007669"/>
    <property type="project" value="InterPro"/>
</dbReference>
<evidence type="ECO:0000256" key="3">
    <source>
        <dbReference type="ARBA" id="ARBA00022884"/>
    </source>
</evidence>
<dbReference type="Proteomes" id="UP000185984">
    <property type="component" value="Unassembled WGS sequence"/>
</dbReference>
<organism evidence="9 10">
    <name type="scientific">Chroogloeocystis siderophila 5.2 s.c.1</name>
    <dbReference type="NCBI Taxonomy" id="247279"/>
    <lineage>
        <taxon>Bacteria</taxon>
        <taxon>Bacillati</taxon>
        <taxon>Cyanobacteriota</taxon>
        <taxon>Cyanophyceae</taxon>
        <taxon>Oscillatoriophycideae</taxon>
        <taxon>Chroococcales</taxon>
        <taxon>Chroococcaceae</taxon>
        <taxon>Chroogloeocystis</taxon>
    </lineage>
</organism>
<comment type="similarity">
    <text evidence="1 7">Belongs to the bacterial ribosomal protein bL9 family.</text>
</comment>
<dbReference type="GO" id="GO:0006412">
    <property type="term" value="P:translation"/>
    <property type="evidence" value="ECO:0007669"/>
    <property type="project" value="UniProtKB-UniRule"/>
</dbReference>
<evidence type="ECO:0000256" key="1">
    <source>
        <dbReference type="ARBA" id="ARBA00010605"/>
    </source>
</evidence>
<keyword evidence="2 7" id="KW-0699">rRNA-binding</keyword>
<dbReference type="HAMAP" id="MF_00503">
    <property type="entry name" value="Ribosomal_bL9"/>
    <property type="match status" value="1"/>
</dbReference>
<dbReference type="EMBL" id="MRCC01000008">
    <property type="protein sequence ID" value="OKH26322.1"/>
    <property type="molecule type" value="Genomic_DNA"/>
</dbReference>
<evidence type="ECO:0000256" key="4">
    <source>
        <dbReference type="ARBA" id="ARBA00022980"/>
    </source>
</evidence>
<dbReference type="FunFam" id="3.40.5.10:FF:000003">
    <property type="entry name" value="50S ribosomal protein L9"/>
    <property type="match status" value="1"/>
</dbReference>
<feature type="domain" description="Ribosomal protein L9" evidence="8">
    <location>
        <begin position="17"/>
        <end position="44"/>
    </location>
</feature>
<protein>
    <recommendedName>
        <fullName evidence="6 7">Large ribosomal subunit protein bL9</fullName>
    </recommendedName>
</protein>
<dbReference type="NCBIfam" id="TIGR00158">
    <property type="entry name" value="L9"/>
    <property type="match status" value="1"/>
</dbReference>
<reference evidence="9 10" key="1">
    <citation type="submission" date="2016-11" db="EMBL/GenBank/DDBJ databases">
        <title>Draft Genome Sequences of Nine Cyanobacterial Strains from Diverse Habitats.</title>
        <authorList>
            <person name="Zhu T."/>
            <person name="Hou S."/>
            <person name="Lu X."/>
            <person name="Hess W.R."/>
        </authorList>
    </citation>
    <scope>NUCLEOTIDE SEQUENCE [LARGE SCALE GENOMIC DNA]</scope>
    <source>
        <strain evidence="9 10">5.2 s.c.1</strain>
    </source>
</reference>
<evidence type="ECO:0000256" key="7">
    <source>
        <dbReference type="HAMAP-Rule" id="MF_00503"/>
    </source>
</evidence>
<dbReference type="SUPFAM" id="SSF55658">
    <property type="entry name" value="L9 N-domain-like"/>
    <property type="match status" value="1"/>
</dbReference>
<keyword evidence="10" id="KW-1185">Reference proteome</keyword>
<dbReference type="PROSITE" id="PS00651">
    <property type="entry name" value="RIBOSOMAL_L9"/>
    <property type="match status" value="1"/>
</dbReference>
<sequence>MAKRVQLVLNQDVSKLGKSGDLVEVAPGYARNYLLPQNLAMQATPGILKQVERRREKERQRQEELRQQALTQKAALDKVGQFTIAKQVGEKDAIFGTVTAPEVAALVQAAIGQEVDRRGITLPDISKTGTYTAEIKLHPEVTAEILIQVVPE</sequence>
<dbReference type="InterPro" id="IPR020594">
    <property type="entry name" value="Ribosomal_bL9_bac/chp"/>
</dbReference>
<keyword evidence="4 7" id="KW-0689">Ribosomal protein</keyword>
<evidence type="ECO:0000256" key="2">
    <source>
        <dbReference type="ARBA" id="ARBA00022730"/>
    </source>
</evidence>
<name>A0A1U7HRW7_9CHRO</name>
<dbReference type="InterPro" id="IPR009027">
    <property type="entry name" value="Ribosomal_bL9/RNase_H1_N"/>
</dbReference>
<dbReference type="GO" id="GO:0005840">
    <property type="term" value="C:ribosome"/>
    <property type="evidence" value="ECO:0007669"/>
    <property type="project" value="UniProtKB-KW"/>
</dbReference>
<dbReference type="SUPFAM" id="SSF55653">
    <property type="entry name" value="Ribosomal protein L9 C-domain"/>
    <property type="match status" value="1"/>
</dbReference>
<dbReference type="InterPro" id="IPR000244">
    <property type="entry name" value="Ribosomal_bL9"/>
</dbReference>
<accession>A0A1U7HRW7</accession>
<keyword evidence="3 7" id="KW-0694">RNA-binding</keyword>
<evidence type="ECO:0000259" key="8">
    <source>
        <dbReference type="PROSITE" id="PS00651"/>
    </source>
</evidence>
<dbReference type="Pfam" id="PF03948">
    <property type="entry name" value="Ribosomal_L9_C"/>
    <property type="match status" value="1"/>
</dbReference>
<dbReference type="PANTHER" id="PTHR21368">
    <property type="entry name" value="50S RIBOSOMAL PROTEIN L9"/>
    <property type="match status" value="1"/>
</dbReference>
<evidence type="ECO:0000256" key="6">
    <source>
        <dbReference type="ARBA" id="ARBA00035292"/>
    </source>
</evidence>
<dbReference type="OrthoDB" id="9788336at2"/>